<dbReference type="PANTHER" id="PTHR43861">
    <property type="entry name" value="TRANS-ACONITATE 2-METHYLTRANSFERASE-RELATED"/>
    <property type="match status" value="1"/>
</dbReference>
<evidence type="ECO:0000259" key="1">
    <source>
        <dbReference type="Pfam" id="PF08241"/>
    </source>
</evidence>
<dbReference type="PANTHER" id="PTHR43861:SF1">
    <property type="entry name" value="TRANS-ACONITATE 2-METHYLTRANSFERASE"/>
    <property type="match status" value="1"/>
</dbReference>
<name>A0A5B8UEZ7_9BACT</name>
<dbReference type="GO" id="GO:0032259">
    <property type="term" value="P:methylation"/>
    <property type="evidence" value="ECO:0007669"/>
    <property type="project" value="UniProtKB-KW"/>
</dbReference>
<dbReference type="EMBL" id="CP042433">
    <property type="protein sequence ID" value="QEC54876.1"/>
    <property type="molecule type" value="Genomic_DNA"/>
</dbReference>
<dbReference type="GO" id="GO:0008757">
    <property type="term" value="F:S-adenosylmethionine-dependent methyltransferase activity"/>
    <property type="evidence" value="ECO:0007669"/>
    <property type="project" value="InterPro"/>
</dbReference>
<keyword evidence="2" id="KW-0808">Transferase</keyword>
<dbReference type="OrthoDB" id="653491at2"/>
<dbReference type="InterPro" id="IPR013216">
    <property type="entry name" value="Methyltransf_11"/>
</dbReference>
<dbReference type="KEGG" id="fgg:FSB75_02820"/>
<reference evidence="2 3" key="1">
    <citation type="journal article" date="2015" name="Int. J. Syst. Evol. Microbiol.">
        <title>Flavisolibacter ginsenosidimutans sp. nov., with ginsenoside-converting activity isolated from soil used for cultivating ginseng.</title>
        <authorList>
            <person name="Zhao Y."/>
            <person name="Liu Q."/>
            <person name="Kang M.S."/>
            <person name="Jin F."/>
            <person name="Yu H."/>
            <person name="Im W.T."/>
        </authorList>
    </citation>
    <scope>NUCLEOTIDE SEQUENCE [LARGE SCALE GENOMIC DNA]</scope>
    <source>
        <strain evidence="2 3">Gsoil 636</strain>
    </source>
</reference>
<dbReference type="RefSeq" id="WP_146782439.1">
    <property type="nucleotide sequence ID" value="NZ_BAABIO010000006.1"/>
</dbReference>
<evidence type="ECO:0000313" key="3">
    <source>
        <dbReference type="Proteomes" id="UP000321204"/>
    </source>
</evidence>
<dbReference type="CDD" id="cd02440">
    <property type="entry name" value="AdoMet_MTases"/>
    <property type="match status" value="1"/>
</dbReference>
<accession>A0A5B8UEZ7</accession>
<gene>
    <name evidence="2" type="ORF">FSB75_02820</name>
</gene>
<sequence>MATFNAEQYWENRLKQHYDLVGVGDISLSETYNRWSYKVTRQILLRLFKKYSAGKTNNVLDVGSGTGFVIDVWKTLNKQATGVDISTTAVENLRLRHPDYSFFRCDIGKEKLPLAQNSFSICSAASVLYHLVDDESLQSALNNIYNVLEKDGIFIFSENFIHEKSFLTTHQKCRTLAEYEAALQKSGFEILGRVPNYVLMNEPMDARTKLTPRIWNLLTHTSKKSGLFDKIIWPALYPVELLLTSVLKESPAQEFMICKVIK</sequence>
<dbReference type="Proteomes" id="UP000321204">
    <property type="component" value="Chromosome"/>
</dbReference>
<dbReference type="AlphaFoldDB" id="A0A5B8UEZ7"/>
<proteinExistence type="predicted"/>
<dbReference type="SUPFAM" id="SSF53335">
    <property type="entry name" value="S-adenosyl-L-methionine-dependent methyltransferases"/>
    <property type="match status" value="1"/>
</dbReference>
<dbReference type="Gene3D" id="3.40.50.150">
    <property type="entry name" value="Vaccinia Virus protein VP39"/>
    <property type="match status" value="1"/>
</dbReference>
<organism evidence="2 3">
    <name type="scientific">Flavisolibacter ginsenosidimutans</name>
    <dbReference type="NCBI Taxonomy" id="661481"/>
    <lineage>
        <taxon>Bacteria</taxon>
        <taxon>Pseudomonadati</taxon>
        <taxon>Bacteroidota</taxon>
        <taxon>Chitinophagia</taxon>
        <taxon>Chitinophagales</taxon>
        <taxon>Chitinophagaceae</taxon>
        <taxon>Flavisolibacter</taxon>
    </lineage>
</organism>
<protein>
    <submittedName>
        <fullName evidence="2">Class I SAM-dependent methyltransferase</fullName>
    </submittedName>
</protein>
<evidence type="ECO:0000313" key="2">
    <source>
        <dbReference type="EMBL" id="QEC54876.1"/>
    </source>
</evidence>
<feature type="domain" description="Methyltransferase type 11" evidence="1">
    <location>
        <begin position="60"/>
        <end position="156"/>
    </location>
</feature>
<dbReference type="InterPro" id="IPR029063">
    <property type="entry name" value="SAM-dependent_MTases_sf"/>
</dbReference>
<dbReference type="Pfam" id="PF08241">
    <property type="entry name" value="Methyltransf_11"/>
    <property type="match status" value="1"/>
</dbReference>
<keyword evidence="3" id="KW-1185">Reference proteome</keyword>
<keyword evidence="2" id="KW-0489">Methyltransferase</keyword>